<gene>
    <name evidence="1" type="ORF">MCOR_36490</name>
</gene>
<proteinExistence type="predicted"/>
<evidence type="ECO:0000313" key="1">
    <source>
        <dbReference type="EMBL" id="CAC5402555.1"/>
    </source>
</evidence>
<dbReference type="EMBL" id="CACVKT020006523">
    <property type="protein sequence ID" value="CAC5402555.1"/>
    <property type="molecule type" value="Genomic_DNA"/>
</dbReference>
<evidence type="ECO:0000313" key="2">
    <source>
        <dbReference type="Proteomes" id="UP000507470"/>
    </source>
</evidence>
<dbReference type="Proteomes" id="UP000507470">
    <property type="component" value="Unassembled WGS sequence"/>
</dbReference>
<protein>
    <submittedName>
        <fullName evidence="1">Uncharacterized protein</fullName>
    </submittedName>
</protein>
<dbReference type="AlphaFoldDB" id="A0A6J8D385"/>
<dbReference type="OrthoDB" id="6612379at2759"/>
<keyword evidence="2" id="KW-1185">Reference proteome</keyword>
<organism evidence="1 2">
    <name type="scientific">Mytilus coruscus</name>
    <name type="common">Sea mussel</name>
    <dbReference type="NCBI Taxonomy" id="42192"/>
    <lineage>
        <taxon>Eukaryota</taxon>
        <taxon>Metazoa</taxon>
        <taxon>Spiralia</taxon>
        <taxon>Lophotrochozoa</taxon>
        <taxon>Mollusca</taxon>
        <taxon>Bivalvia</taxon>
        <taxon>Autobranchia</taxon>
        <taxon>Pteriomorphia</taxon>
        <taxon>Mytilida</taxon>
        <taxon>Mytiloidea</taxon>
        <taxon>Mytilidae</taxon>
        <taxon>Mytilinae</taxon>
        <taxon>Mytilus</taxon>
    </lineage>
</organism>
<reference evidence="1 2" key="1">
    <citation type="submission" date="2020-06" db="EMBL/GenBank/DDBJ databases">
        <authorList>
            <person name="Li R."/>
            <person name="Bekaert M."/>
        </authorList>
    </citation>
    <scope>NUCLEOTIDE SEQUENCE [LARGE SCALE GENOMIC DNA]</scope>
    <source>
        <strain evidence="2">wild</strain>
    </source>
</reference>
<sequence length="351" mass="41437">MERRNILWPVFKREQRMGKNVKFKEEKLYVNGQRIYPEDVQQMRTQGHQYNRGTYNGRREQSKHASFDGPPFQHIRKTEMLKTVPHRTGQQGDNVDELTNRIDEFDVNSISFQTDLDTFVEALNKLYRDSAIDTFGTRTVYSNTQRKADQPWFDDQCHEKRNAFHKAKKKYNGRKLQSAAKSYKFQMNKCYQEYQFKLENDLRATSESEPRALWKIRNKLNRSADRQSKISIDELYDYFKNLNIAAEDVESDNDFDIPDCNDDLINEILNGNVTEDHASVNSRKILESVRSRCISESTPIPSTYDEEITKLRDAPWDAQTLETAQKLPTFESKRSALYRTRQKTVPRHTKY</sequence>
<name>A0A6J8D385_MYTCO</name>
<accession>A0A6J8D385</accession>